<dbReference type="OMA" id="WNEVDME"/>
<name>A0A8C4Q418_EPTBU</name>
<reference evidence="6" key="2">
    <citation type="submission" date="2025-09" db="UniProtKB">
        <authorList>
            <consortium name="Ensembl"/>
        </authorList>
    </citation>
    <scope>IDENTIFICATION</scope>
</reference>
<dbReference type="InterPro" id="IPR005011">
    <property type="entry name" value="SNU66/SART1"/>
</dbReference>
<comment type="similarity">
    <text evidence="2">Belongs to the SNU66/SART1 family.</text>
</comment>
<dbReference type="GO" id="GO:0000481">
    <property type="term" value="P:maturation of 5S rRNA"/>
    <property type="evidence" value="ECO:0007669"/>
    <property type="project" value="TreeGrafter"/>
</dbReference>
<keyword evidence="3" id="KW-0539">Nucleus</keyword>
<protein>
    <recommendedName>
        <fullName evidence="8">U4/U6.U5 tri-snRNP-associated protein 1</fullName>
    </recommendedName>
</protein>
<feature type="compositionally biased region" description="Acidic residues" evidence="4">
    <location>
        <begin position="260"/>
        <end position="276"/>
    </location>
</feature>
<organism evidence="6 7">
    <name type="scientific">Eptatretus burgeri</name>
    <name type="common">Inshore hagfish</name>
    <dbReference type="NCBI Taxonomy" id="7764"/>
    <lineage>
        <taxon>Eukaryota</taxon>
        <taxon>Metazoa</taxon>
        <taxon>Chordata</taxon>
        <taxon>Craniata</taxon>
        <taxon>Vertebrata</taxon>
        <taxon>Cyclostomata</taxon>
        <taxon>Myxini</taxon>
        <taxon>Myxiniformes</taxon>
        <taxon>Myxinidae</taxon>
        <taxon>Eptatretinae</taxon>
        <taxon>Eptatretus</taxon>
    </lineage>
</organism>
<evidence type="ECO:0000313" key="6">
    <source>
        <dbReference type="Ensembl" id="ENSEBUP00000009655.1"/>
    </source>
</evidence>
<dbReference type="Ensembl" id="ENSEBUT00000010185.1">
    <property type="protein sequence ID" value="ENSEBUP00000009655.1"/>
    <property type="gene ID" value="ENSEBUG00000006203.1"/>
</dbReference>
<evidence type="ECO:0000256" key="2">
    <source>
        <dbReference type="ARBA" id="ARBA00006076"/>
    </source>
</evidence>
<comment type="subcellular location">
    <subcellularLocation>
        <location evidence="1">Nucleus</location>
    </subcellularLocation>
</comment>
<dbReference type="GO" id="GO:0045292">
    <property type="term" value="P:mRNA cis splicing, via spliceosome"/>
    <property type="evidence" value="ECO:0007669"/>
    <property type="project" value="TreeGrafter"/>
</dbReference>
<evidence type="ECO:0000256" key="1">
    <source>
        <dbReference type="ARBA" id="ARBA00004123"/>
    </source>
</evidence>
<evidence type="ECO:0000256" key="3">
    <source>
        <dbReference type="ARBA" id="ARBA00023242"/>
    </source>
</evidence>
<feature type="chain" id="PRO_5034614362" description="U4/U6.U5 tri-snRNP-associated protein 1" evidence="5">
    <location>
        <begin position="18"/>
        <end position="585"/>
    </location>
</feature>
<evidence type="ECO:0000313" key="7">
    <source>
        <dbReference type="Proteomes" id="UP000694388"/>
    </source>
</evidence>
<accession>A0A8C4Q418</accession>
<feature type="signal peptide" evidence="5">
    <location>
        <begin position="1"/>
        <end position="17"/>
    </location>
</feature>
<dbReference type="AlphaFoldDB" id="A0A8C4Q418"/>
<dbReference type="GO" id="GO:0046540">
    <property type="term" value="C:U4/U6 x U5 tri-snRNP complex"/>
    <property type="evidence" value="ECO:0007669"/>
    <property type="project" value="TreeGrafter"/>
</dbReference>
<dbReference type="PANTHER" id="PTHR14152:SF5">
    <property type="entry name" value="U4_U6.U5 TRI-SNRNP-ASSOCIATED PROTEIN 1"/>
    <property type="match status" value="1"/>
</dbReference>
<feature type="region of interest" description="Disordered" evidence="4">
    <location>
        <begin position="249"/>
        <end position="276"/>
    </location>
</feature>
<keyword evidence="7" id="KW-1185">Reference proteome</keyword>
<evidence type="ECO:0000256" key="5">
    <source>
        <dbReference type="SAM" id="SignalP"/>
    </source>
</evidence>
<keyword evidence="5" id="KW-0732">Signal</keyword>
<dbReference type="GeneTree" id="ENSGT00390000007071"/>
<evidence type="ECO:0000256" key="4">
    <source>
        <dbReference type="SAM" id="MobiDB-lite"/>
    </source>
</evidence>
<sequence>MITRWFVLCSNHSVILPIHLRFCCDVLCDLNSGVLDEEEDILQNVNIVDSEKAERNVQLKKKKPDYLPFDETETVDGLAVMKPRSLLSKYDEEIEGEKKQSFRLDKRGEADGSWERELHRIRETLRDQSQSLDVAAPRVASEFYTHDEMVKFKTTKRRVRKIRKKKMLKADELELIADASADLGSRARRMRRNRSQEDEQNDEEAMGVRIKMERDIEIKTDQDFETGGELRIKIEADIKKEYDDEFGVQVHPVSRSNGVEDMEISDGEDASGPEDADVPLSLVEEDPAELELQKQLDRQRKLQQRKAMQDAAEKVARLVKSMPIKPESDDQGVCEKQSIVFNSTSEFCRTLGEIPTYGMAGNRDENKEAMDIEQSDSDMSSEMSDDDNAAGWNAVDVNEREDHDENMLNMTTILEEEPVIASGLSAALKLCNSKGYLDTKMQRVARVKAPKTLPSSVYTIEDKSHADDKYSRREEYRGYGQDFKEKDCYRPDIRIEYVDDTGRKLNPKEAFRQLSHRFHGKGSGKMKTEKRMKKHLEEQMLKKMSSSDTPLGTVALLQEKQKSQKTPFIILSGSGKSMNANSITK</sequence>
<dbReference type="Proteomes" id="UP000694388">
    <property type="component" value="Unplaced"/>
</dbReference>
<proteinExistence type="inferred from homology"/>
<reference evidence="6" key="1">
    <citation type="submission" date="2025-08" db="UniProtKB">
        <authorList>
            <consortium name="Ensembl"/>
        </authorList>
    </citation>
    <scope>IDENTIFICATION</scope>
</reference>
<dbReference type="PANTHER" id="PTHR14152">
    <property type="entry name" value="SQUAMOUS CELL CARCINOMA ANTIGEN RECOGNISED BY CYTOTOXIC T LYMPHOCYTES"/>
    <property type="match status" value="1"/>
</dbReference>
<evidence type="ECO:0008006" key="8">
    <source>
        <dbReference type="Google" id="ProtNLM"/>
    </source>
</evidence>
<dbReference type="Pfam" id="PF03343">
    <property type="entry name" value="SART-1"/>
    <property type="match status" value="1"/>
</dbReference>